<dbReference type="SUPFAM" id="SSF90193">
    <property type="entry name" value="Notch domain"/>
    <property type="match status" value="1"/>
</dbReference>
<keyword evidence="3 13" id="KW-0732">Signal</keyword>
<evidence type="ECO:0000256" key="10">
    <source>
        <dbReference type="PROSITE-ProRule" id="PRU00023"/>
    </source>
</evidence>
<accession>A0AA39M368</accession>
<dbReference type="Gene3D" id="1.25.40.20">
    <property type="entry name" value="Ankyrin repeat-containing domain"/>
    <property type="match status" value="2"/>
</dbReference>
<dbReference type="PROSITE" id="PS50088">
    <property type="entry name" value="ANK_REPEAT"/>
    <property type="match status" value="2"/>
</dbReference>
<feature type="chain" id="PRO_5041288875" evidence="13">
    <location>
        <begin position="23"/>
        <end position="578"/>
    </location>
</feature>
<evidence type="ECO:0000256" key="13">
    <source>
        <dbReference type="SAM" id="SignalP"/>
    </source>
</evidence>
<evidence type="ECO:0000256" key="11">
    <source>
        <dbReference type="PROSITE-ProRule" id="PRU00076"/>
    </source>
</evidence>
<proteinExistence type="predicted"/>
<evidence type="ECO:0000256" key="7">
    <source>
        <dbReference type="ARBA" id="ARBA00023157"/>
    </source>
</evidence>
<dbReference type="InterPro" id="IPR000800">
    <property type="entry name" value="Notch_dom"/>
</dbReference>
<dbReference type="GO" id="GO:0012505">
    <property type="term" value="C:endomembrane system"/>
    <property type="evidence" value="ECO:0007669"/>
    <property type="project" value="UniProtKB-SubCell"/>
</dbReference>
<dbReference type="PANTHER" id="PTHR24049:SF22">
    <property type="entry name" value="DROSOPHILA CRUMBS HOMOLOG"/>
    <property type="match status" value="1"/>
</dbReference>
<dbReference type="Gene3D" id="4.10.470.20">
    <property type="match status" value="1"/>
</dbReference>
<keyword evidence="8" id="KW-0325">Glycoprotein</keyword>
<dbReference type="CDD" id="cd00054">
    <property type="entry name" value="EGF_CA"/>
    <property type="match status" value="2"/>
</dbReference>
<comment type="subcellular location">
    <subcellularLocation>
        <location evidence="9">Endomembrane system</location>
        <topology evidence="9">Single-pass type I membrane protein</topology>
    </subcellularLocation>
</comment>
<reference evidence="16" key="1">
    <citation type="submission" date="2023-06" db="EMBL/GenBank/DDBJ databases">
        <title>Genomic analysis of the entomopathogenic nematode Steinernema hermaphroditum.</title>
        <authorList>
            <person name="Schwarz E.M."/>
            <person name="Heppert J.K."/>
            <person name="Baniya A."/>
            <person name="Schwartz H.T."/>
            <person name="Tan C.-H."/>
            <person name="Antoshechkin I."/>
            <person name="Sternberg P.W."/>
            <person name="Goodrich-Blair H."/>
            <person name="Dillman A.R."/>
        </authorList>
    </citation>
    <scope>NUCLEOTIDE SEQUENCE</scope>
    <source>
        <strain evidence="16">PS9179</strain>
        <tissue evidence="16">Whole animal</tissue>
    </source>
</reference>
<evidence type="ECO:0000313" key="16">
    <source>
        <dbReference type="EMBL" id="KAK0419207.1"/>
    </source>
</evidence>
<feature type="domain" description="EGF-like" evidence="14">
    <location>
        <begin position="78"/>
        <end position="117"/>
    </location>
</feature>
<evidence type="ECO:0000256" key="4">
    <source>
        <dbReference type="ARBA" id="ARBA00022737"/>
    </source>
</evidence>
<dbReference type="PANTHER" id="PTHR24049">
    <property type="entry name" value="CRUMBS FAMILY MEMBER"/>
    <property type="match status" value="1"/>
</dbReference>
<keyword evidence="2 12" id="KW-0812">Transmembrane</keyword>
<feature type="domain" description="LNR" evidence="15">
    <location>
        <begin position="165"/>
        <end position="209"/>
    </location>
</feature>
<comment type="caution">
    <text evidence="11">Lacks conserved residue(s) required for the propagation of feature annotation.</text>
</comment>
<dbReference type="SMART" id="SM00004">
    <property type="entry name" value="NL"/>
    <property type="match status" value="1"/>
</dbReference>
<dbReference type="PROSITE" id="PS00022">
    <property type="entry name" value="EGF_1"/>
    <property type="match status" value="3"/>
</dbReference>
<keyword evidence="1 11" id="KW-0245">EGF-like domain</keyword>
<feature type="domain" description="EGF-like" evidence="14">
    <location>
        <begin position="35"/>
        <end position="76"/>
    </location>
</feature>
<feature type="repeat" description="ANK" evidence="10">
    <location>
        <begin position="470"/>
        <end position="502"/>
    </location>
</feature>
<keyword evidence="7 11" id="KW-1015">Disulfide bond</keyword>
<dbReference type="SMART" id="SM00181">
    <property type="entry name" value="EGF"/>
    <property type="match status" value="3"/>
</dbReference>
<evidence type="ECO:0000256" key="3">
    <source>
        <dbReference type="ARBA" id="ARBA00022729"/>
    </source>
</evidence>
<feature type="disulfide bond" evidence="11">
    <location>
        <begin position="107"/>
        <end position="116"/>
    </location>
</feature>
<evidence type="ECO:0000256" key="12">
    <source>
        <dbReference type="SAM" id="Phobius"/>
    </source>
</evidence>
<dbReference type="SUPFAM" id="SSF57196">
    <property type="entry name" value="EGF/Laminin"/>
    <property type="match status" value="3"/>
</dbReference>
<dbReference type="InterPro" id="IPR000742">
    <property type="entry name" value="EGF"/>
</dbReference>
<dbReference type="EMBL" id="JAUCMV010000002">
    <property type="protein sequence ID" value="KAK0419207.1"/>
    <property type="molecule type" value="Genomic_DNA"/>
</dbReference>
<dbReference type="InterPro" id="IPR002110">
    <property type="entry name" value="Ankyrin_rpt"/>
</dbReference>
<evidence type="ECO:0000256" key="1">
    <source>
        <dbReference type="ARBA" id="ARBA00022536"/>
    </source>
</evidence>
<dbReference type="Pfam" id="PF13637">
    <property type="entry name" value="Ank_4"/>
    <property type="match status" value="1"/>
</dbReference>
<dbReference type="AlphaFoldDB" id="A0AA39M368"/>
<feature type="transmembrane region" description="Helical" evidence="12">
    <location>
        <begin position="237"/>
        <end position="257"/>
    </location>
</feature>
<dbReference type="Pfam" id="PF00066">
    <property type="entry name" value="Notch"/>
    <property type="match status" value="1"/>
</dbReference>
<feature type="repeat" description="ANK" evidence="10">
    <location>
        <begin position="503"/>
        <end position="535"/>
    </location>
</feature>
<evidence type="ECO:0000256" key="2">
    <source>
        <dbReference type="ARBA" id="ARBA00022692"/>
    </source>
</evidence>
<keyword evidence="17" id="KW-1185">Reference proteome</keyword>
<dbReference type="PROSITE" id="PS50258">
    <property type="entry name" value="LNR"/>
    <property type="match status" value="1"/>
</dbReference>
<dbReference type="Proteomes" id="UP001175271">
    <property type="component" value="Unassembled WGS sequence"/>
</dbReference>
<dbReference type="InterPro" id="IPR035993">
    <property type="entry name" value="Notch-like_dom_sf"/>
</dbReference>
<keyword evidence="10" id="KW-0040">ANK repeat</keyword>
<protein>
    <submittedName>
        <fullName evidence="16">Uncharacterized protein</fullName>
    </submittedName>
</protein>
<evidence type="ECO:0000259" key="15">
    <source>
        <dbReference type="PROSITE" id="PS50258"/>
    </source>
</evidence>
<name>A0AA39M368_9BILA</name>
<feature type="disulfide bond" evidence="11">
    <location>
        <begin position="66"/>
        <end position="75"/>
    </location>
</feature>
<organism evidence="16 17">
    <name type="scientific">Steinernema hermaphroditum</name>
    <dbReference type="NCBI Taxonomy" id="289476"/>
    <lineage>
        <taxon>Eukaryota</taxon>
        <taxon>Metazoa</taxon>
        <taxon>Ecdysozoa</taxon>
        <taxon>Nematoda</taxon>
        <taxon>Chromadorea</taxon>
        <taxon>Rhabditida</taxon>
        <taxon>Tylenchina</taxon>
        <taxon>Panagrolaimomorpha</taxon>
        <taxon>Strongyloidoidea</taxon>
        <taxon>Steinernematidae</taxon>
        <taxon>Steinernema</taxon>
    </lineage>
</organism>
<dbReference type="Pfam" id="PF00008">
    <property type="entry name" value="EGF"/>
    <property type="match status" value="1"/>
</dbReference>
<dbReference type="GO" id="GO:0032991">
    <property type="term" value="C:protein-containing complex"/>
    <property type="evidence" value="ECO:0007669"/>
    <property type="project" value="TreeGrafter"/>
</dbReference>
<evidence type="ECO:0000256" key="5">
    <source>
        <dbReference type="ARBA" id="ARBA00022989"/>
    </source>
</evidence>
<dbReference type="PROSITE" id="PS01186">
    <property type="entry name" value="EGF_2"/>
    <property type="match status" value="3"/>
</dbReference>
<dbReference type="InterPro" id="IPR036770">
    <property type="entry name" value="Ankyrin_rpt-contain_sf"/>
</dbReference>
<sequence>MSYTVPSSTFFIVALFGALAFGAPSSNISGRREVAPIVCGVHGICANEGKCVAPEPGSLSSFACVCPEGFTGERCQERVNYCDSDSLFCQNSGSCIFDSKQGAACQCHEGFGGARCEVEFNLCMTGYCKNGGSCRYNQCYCRDGYAGRHCEISTPKLMQYEAFGCSKPEFCRESYRNGICDPECNSPQCFYDGFDCEMDAHGIHKFWQNCTLAMRNGVGTQRNPQDEASTQSQQAPWSILISAAAFLLVVLVVAVVINNRSKTYGYRKQAKVFRLSGPNGTALQSVPFESLKEDANAPQVVVPFAPEVATDKCVQAGPVQGLDIDVILKAVSENKTDAAKQILMSTKRWCLANGGDLASFVNASDWQGVSSIHHAIMYNNTALVHELLATDQCDVYATNKQGQNALIAAAAANHPNTVIVRMVLSYMIHNSPESVSSPSGAGRGRSTREYFYAGIAPKTPLDFKLFTDVLGRTAMHYAAINGNVSLIGELSLSGFSVNSRCQKDETPIFMAIRENHKAAVETLITLGATLDYRSAEGYTPIDIAERTGNQEILEILRDALAQSEPSEMERQRKRRANC</sequence>
<dbReference type="GO" id="GO:0005886">
    <property type="term" value="C:plasma membrane"/>
    <property type="evidence" value="ECO:0007669"/>
    <property type="project" value="TreeGrafter"/>
</dbReference>
<dbReference type="GO" id="GO:0045197">
    <property type="term" value="P:establishment or maintenance of epithelial cell apical/basal polarity"/>
    <property type="evidence" value="ECO:0007669"/>
    <property type="project" value="TreeGrafter"/>
</dbReference>
<feature type="disulfide bond" evidence="11">
    <location>
        <begin position="141"/>
        <end position="150"/>
    </location>
</feature>
<dbReference type="Gene3D" id="2.10.25.10">
    <property type="entry name" value="Laminin"/>
    <property type="match status" value="3"/>
</dbReference>
<dbReference type="PROSITE" id="PS50026">
    <property type="entry name" value="EGF_3"/>
    <property type="match status" value="3"/>
</dbReference>
<feature type="signal peptide" evidence="13">
    <location>
        <begin position="1"/>
        <end position="22"/>
    </location>
</feature>
<evidence type="ECO:0000259" key="14">
    <source>
        <dbReference type="PROSITE" id="PS50026"/>
    </source>
</evidence>
<dbReference type="Pfam" id="PF12796">
    <property type="entry name" value="Ank_2"/>
    <property type="match status" value="1"/>
</dbReference>
<dbReference type="InterPro" id="IPR051022">
    <property type="entry name" value="Notch_Cell-Fate_Det"/>
</dbReference>
<feature type="domain" description="EGF-like" evidence="14">
    <location>
        <begin position="119"/>
        <end position="151"/>
    </location>
</feature>
<evidence type="ECO:0000313" key="17">
    <source>
        <dbReference type="Proteomes" id="UP001175271"/>
    </source>
</evidence>
<dbReference type="SUPFAM" id="SSF48403">
    <property type="entry name" value="Ankyrin repeat"/>
    <property type="match status" value="1"/>
</dbReference>
<keyword evidence="4" id="KW-0677">Repeat</keyword>
<evidence type="ECO:0000256" key="9">
    <source>
        <dbReference type="ARBA" id="ARBA00046288"/>
    </source>
</evidence>
<dbReference type="GO" id="GO:0007157">
    <property type="term" value="P:heterophilic cell-cell adhesion via plasma membrane cell adhesion molecules"/>
    <property type="evidence" value="ECO:0007669"/>
    <property type="project" value="TreeGrafter"/>
</dbReference>
<evidence type="ECO:0000256" key="8">
    <source>
        <dbReference type="ARBA" id="ARBA00023180"/>
    </source>
</evidence>
<keyword evidence="5 12" id="KW-1133">Transmembrane helix</keyword>
<gene>
    <name evidence="16" type="ORF">QR680_014014</name>
</gene>
<keyword evidence="6 12" id="KW-0472">Membrane</keyword>
<comment type="caution">
    <text evidence="16">The sequence shown here is derived from an EMBL/GenBank/DDBJ whole genome shotgun (WGS) entry which is preliminary data.</text>
</comment>
<dbReference type="SMART" id="SM00248">
    <property type="entry name" value="ANK"/>
    <property type="match status" value="5"/>
</dbReference>
<evidence type="ECO:0000256" key="6">
    <source>
        <dbReference type="ARBA" id="ARBA00023136"/>
    </source>
</evidence>